<protein>
    <submittedName>
        <fullName evidence="1">Uncharacterized protein</fullName>
    </submittedName>
</protein>
<evidence type="ECO:0000313" key="1">
    <source>
        <dbReference type="EMBL" id="ACZ62210.1"/>
    </source>
</evidence>
<dbReference type="KEGG" id="dev:DhcVS_1093"/>
<organism evidence="1 2">
    <name type="scientific">Dehalococcoides mccartyi (strain VS)</name>
    <dbReference type="NCBI Taxonomy" id="311424"/>
    <lineage>
        <taxon>Bacteria</taxon>
        <taxon>Bacillati</taxon>
        <taxon>Chloroflexota</taxon>
        <taxon>Dehalococcoidia</taxon>
        <taxon>Dehalococcoidales</taxon>
        <taxon>Dehalococcoidaceae</taxon>
        <taxon>Dehalococcoides</taxon>
    </lineage>
</organism>
<reference evidence="1 2" key="1">
    <citation type="journal article" date="2009" name="PLoS Genet.">
        <title>Localized plasticity in the streamlined genomes of vinyl chloride respiring Dehalococcoides.</title>
        <authorList>
            <person name="McMurdie P.J."/>
            <person name="Behrens S.F."/>
            <person name="Muller J.A."/>
            <person name="Goke J."/>
            <person name="Ritalahti K.M."/>
            <person name="Wagner R."/>
            <person name="Goltsman E."/>
            <person name="Lapidus A."/>
            <person name="Holmes S."/>
            <person name="Loffler F.E."/>
            <person name="Spormann A.M."/>
        </authorList>
    </citation>
    <scope>NUCLEOTIDE SEQUENCE [LARGE SCALE GENOMIC DNA]</scope>
    <source>
        <strain evidence="1 2">VS</strain>
    </source>
</reference>
<sequence length="115" mass="12525">MPHFMVQFPLVFILSLVINWRQISMAYGSGAGAYAAIAQATKASGVIVRLEPREFLSLLNRVKDPLIVTAKSGWLASGHQYLTSFKGLAFYTKSASPLVLPGMADIITAQSIWIP</sequence>
<dbReference type="AlphaFoldDB" id="D2BIR0"/>
<evidence type="ECO:0000313" key="2">
    <source>
        <dbReference type="Proteomes" id="UP000002506"/>
    </source>
</evidence>
<accession>D2BIR0</accession>
<dbReference type="Proteomes" id="UP000002506">
    <property type="component" value="Chromosome"/>
</dbReference>
<dbReference type="EMBL" id="CP001827">
    <property type="protein sequence ID" value="ACZ62210.1"/>
    <property type="molecule type" value="Genomic_DNA"/>
</dbReference>
<dbReference type="HOGENOM" id="CLU_169523_0_0_0"/>
<proteinExistence type="predicted"/>
<dbReference type="eggNOG" id="ENOG502ZJRI">
    <property type="taxonomic scope" value="Bacteria"/>
</dbReference>
<gene>
    <name evidence="1" type="ordered locus">DhcVS_1093</name>
</gene>
<name>D2BIR0_DEHMV</name>